<protein>
    <recommendedName>
        <fullName evidence="6">U3 small nucleolar RNA-associated protein 11</fullName>
        <shortName evidence="6">U3 snoRNA-associated protein 11</shortName>
    </recommendedName>
</protein>
<sequence length="268" mass="30894">MGMRDFVHRRNHKERSQPENRKRYGLLEKHKDYVERARDHHVKRDKLKRLRQKAAERNTDEFYTGMLGTKTQKGVHLASRGNTALDNETVSLLKTQDAGYLRKQLVSERKRYELLVEEIAPRIAGMRMEWLKQKPLYFAALKRADLLGNMENAAQRRVEGLGKKTLWVDTVDEMQRHAKVAKKSASSKAREAAVPTTAEEKTGERQLGLKLRELATRQRRLDALNEASSKLDTVRALMNTRSSHAVRTKQINTLKDAVAKDGTKRTVR</sequence>
<dbReference type="GO" id="GO:0006364">
    <property type="term" value="P:rRNA processing"/>
    <property type="evidence" value="ECO:0007669"/>
    <property type="project" value="UniProtKB-UniRule"/>
</dbReference>
<comment type="subunit">
    <text evidence="6">Component of the ribosomal small subunit (SSU) processome.</text>
</comment>
<comment type="function">
    <text evidence="1 6">Involved in nucleolar processing of pre-18S ribosomal RNA.</text>
</comment>
<organism evidence="8 9">
    <name type="scientific">Malassezia vespertilionis</name>
    <dbReference type="NCBI Taxonomy" id="2020962"/>
    <lineage>
        <taxon>Eukaryota</taxon>
        <taxon>Fungi</taxon>
        <taxon>Dikarya</taxon>
        <taxon>Basidiomycota</taxon>
        <taxon>Ustilaginomycotina</taxon>
        <taxon>Malasseziomycetes</taxon>
        <taxon>Malasseziales</taxon>
        <taxon>Malasseziaceae</taxon>
        <taxon>Malassezia</taxon>
    </lineage>
</organism>
<keyword evidence="5 6" id="KW-0539">Nucleus</keyword>
<reference evidence="8 9" key="1">
    <citation type="submission" date="2017-10" db="EMBL/GenBank/DDBJ databases">
        <title>A novel species of cold-tolerant Malassezia isolated from bats.</title>
        <authorList>
            <person name="Lorch J.M."/>
            <person name="Palmer J.M."/>
            <person name="Vanderwolf K.J."/>
            <person name="Schmidt K.Z."/>
            <person name="Verant M.L."/>
            <person name="Weller T.J."/>
            <person name="Blehert D.S."/>
        </authorList>
    </citation>
    <scope>NUCLEOTIDE SEQUENCE [LARGE SCALE GENOMIC DNA]</scope>
    <source>
        <strain evidence="8 9">NWHC:44797-103</strain>
    </source>
</reference>
<keyword evidence="4 6" id="KW-0698">rRNA processing</keyword>
<feature type="region of interest" description="Disordered" evidence="7">
    <location>
        <begin position="180"/>
        <end position="205"/>
    </location>
</feature>
<dbReference type="EMBL" id="KZ454990">
    <property type="protein sequence ID" value="PKI84027.1"/>
    <property type="molecule type" value="Genomic_DNA"/>
</dbReference>
<dbReference type="PANTHER" id="PTHR12838:SF0">
    <property type="entry name" value="U3 SMALL NUCLEOLAR RNA-ASSOCIATED PROTEIN 11-RELATED"/>
    <property type="match status" value="1"/>
</dbReference>
<evidence type="ECO:0000256" key="2">
    <source>
        <dbReference type="ARBA" id="ARBA00004604"/>
    </source>
</evidence>
<dbReference type="STRING" id="2020962.A0A2N1JBW0"/>
<evidence type="ECO:0000256" key="1">
    <source>
        <dbReference type="ARBA" id="ARBA00004099"/>
    </source>
</evidence>
<dbReference type="Proteomes" id="UP000232875">
    <property type="component" value="Unassembled WGS sequence"/>
</dbReference>
<dbReference type="InterPro" id="IPR007144">
    <property type="entry name" value="SSU_processome_Utp11"/>
</dbReference>
<comment type="subcellular location">
    <subcellularLocation>
        <location evidence="2 6">Nucleus</location>
        <location evidence="2 6">Nucleolus</location>
    </subcellularLocation>
</comment>
<accession>A0A2N1JBW0</accession>
<feature type="region of interest" description="Disordered" evidence="7">
    <location>
        <begin position="1"/>
        <end position="22"/>
    </location>
</feature>
<comment type="similarity">
    <text evidence="3 6">Belongs to the UTP11 family.</text>
</comment>
<dbReference type="AlphaFoldDB" id="A0A2N1JBW0"/>
<evidence type="ECO:0000256" key="5">
    <source>
        <dbReference type="ARBA" id="ARBA00023242"/>
    </source>
</evidence>
<dbReference type="PANTHER" id="PTHR12838">
    <property type="entry name" value="U3 SMALL NUCLEOLAR RNA-ASSOCIATED PROTEIN 11"/>
    <property type="match status" value="1"/>
</dbReference>
<dbReference type="OrthoDB" id="29058at2759"/>
<evidence type="ECO:0000256" key="7">
    <source>
        <dbReference type="SAM" id="MobiDB-lite"/>
    </source>
</evidence>
<keyword evidence="9" id="KW-1185">Reference proteome</keyword>
<evidence type="ECO:0000313" key="9">
    <source>
        <dbReference type="Proteomes" id="UP000232875"/>
    </source>
</evidence>
<evidence type="ECO:0000256" key="6">
    <source>
        <dbReference type="PIRNR" id="PIRNR015952"/>
    </source>
</evidence>
<evidence type="ECO:0000313" key="8">
    <source>
        <dbReference type="EMBL" id="PKI84027.1"/>
    </source>
</evidence>
<evidence type="ECO:0000256" key="4">
    <source>
        <dbReference type="ARBA" id="ARBA00022552"/>
    </source>
</evidence>
<gene>
    <name evidence="8" type="ORF">MVES_002053</name>
</gene>
<dbReference type="Pfam" id="PF03998">
    <property type="entry name" value="Utp11"/>
    <property type="match status" value="1"/>
</dbReference>
<dbReference type="GO" id="GO:0032040">
    <property type="term" value="C:small-subunit processome"/>
    <property type="evidence" value="ECO:0007669"/>
    <property type="project" value="UniProtKB-UniRule"/>
</dbReference>
<name>A0A2N1JBW0_9BASI</name>
<proteinExistence type="inferred from homology"/>
<dbReference type="PIRSF" id="PIRSF015952">
    <property type="entry name" value="U3snoRNP11"/>
    <property type="match status" value="1"/>
</dbReference>
<evidence type="ECO:0000256" key="3">
    <source>
        <dbReference type="ARBA" id="ARBA00008105"/>
    </source>
</evidence>